<dbReference type="AlphaFoldDB" id="A0A7C9DR16"/>
<reference evidence="2" key="1">
    <citation type="journal article" date="2013" name="J. Plant Res.">
        <title>Effect of fungi and light on seed germination of three Opuntia species from semiarid lands of central Mexico.</title>
        <authorList>
            <person name="Delgado-Sanchez P."/>
            <person name="Jimenez-Bremont J.F."/>
            <person name="Guerrero-Gonzalez Mde L."/>
            <person name="Flores J."/>
        </authorList>
    </citation>
    <scope>NUCLEOTIDE SEQUENCE</scope>
    <source>
        <tissue evidence="2">Cladode</tissue>
    </source>
</reference>
<feature type="domain" description="F-box" evidence="1">
    <location>
        <begin position="44"/>
        <end position="91"/>
    </location>
</feature>
<dbReference type="SUPFAM" id="SSF81383">
    <property type="entry name" value="F-box domain"/>
    <property type="match status" value="1"/>
</dbReference>
<proteinExistence type="predicted"/>
<dbReference type="InterPro" id="IPR036047">
    <property type="entry name" value="F-box-like_dom_sf"/>
</dbReference>
<reference evidence="2" key="2">
    <citation type="submission" date="2020-07" db="EMBL/GenBank/DDBJ databases">
        <authorList>
            <person name="Vera ALvarez R."/>
            <person name="Arias-Moreno D.M."/>
            <person name="Jimenez-Jacinto V."/>
            <person name="Jimenez-Bremont J.F."/>
            <person name="Swaminathan K."/>
            <person name="Moose S.P."/>
            <person name="Guerrero-Gonzalez M.L."/>
            <person name="Marino-Ramirez L."/>
            <person name="Landsman D."/>
            <person name="Rodriguez-Kessler M."/>
            <person name="Delgado-Sanchez P."/>
        </authorList>
    </citation>
    <scope>NUCLEOTIDE SEQUENCE</scope>
    <source>
        <tissue evidence="2">Cladode</tissue>
    </source>
</reference>
<sequence length="141" mass="15923">MASCPGQAGSTPRDGIATVVWMLFVGQDSDMKAYKMLQESDPEDRDWNSMDENILLKIFMSLNIVDLIVRVSGVCQSWRRVSQEPCLWKIIDTDKMMDSFSEPNNYDFLSLDVMQKLGSIFASSQGNVTSLLCSAYLYLDL</sequence>
<dbReference type="EMBL" id="GISG01147657">
    <property type="protein sequence ID" value="MBA4646703.1"/>
    <property type="molecule type" value="Transcribed_RNA"/>
</dbReference>
<dbReference type="Gene3D" id="1.20.1280.50">
    <property type="match status" value="1"/>
</dbReference>
<evidence type="ECO:0000313" key="2">
    <source>
        <dbReference type="EMBL" id="MBA4646703.1"/>
    </source>
</evidence>
<dbReference type="InterPro" id="IPR001810">
    <property type="entry name" value="F-box_dom"/>
</dbReference>
<organism evidence="2">
    <name type="scientific">Opuntia streptacantha</name>
    <name type="common">Prickly pear cactus</name>
    <name type="synonym">Opuntia cardona</name>
    <dbReference type="NCBI Taxonomy" id="393608"/>
    <lineage>
        <taxon>Eukaryota</taxon>
        <taxon>Viridiplantae</taxon>
        <taxon>Streptophyta</taxon>
        <taxon>Embryophyta</taxon>
        <taxon>Tracheophyta</taxon>
        <taxon>Spermatophyta</taxon>
        <taxon>Magnoliopsida</taxon>
        <taxon>eudicotyledons</taxon>
        <taxon>Gunneridae</taxon>
        <taxon>Pentapetalae</taxon>
        <taxon>Caryophyllales</taxon>
        <taxon>Cactineae</taxon>
        <taxon>Cactaceae</taxon>
        <taxon>Opuntioideae</taxon>
        <taxon>Opuntia</taxon>
    </lineage>
</organism>
<name>A0A7C9DR16_OPUST</name>
<evidence type="ECO:0000259" key="1">
    <source>
        <dbReference type="PROSITE" id="PS50181"/>
    </source>
</evidence>
<dbReference type="PROSITE" id="PS50181">
    <property type="entry name" value="FBOX"/>
    <property type="match status" value="1"/>
</dbReference>
<protein>
    <recommendedName>
        <fullName evidence="1">F-box domain-containing protein</fullName>
    </recommendedName>
</protein>
<dbReference type="PANTHER" id="PTHR38926">
    <property type="entry name" value="F-BOX DOMAIN CONTAINING PROTEIN, EXPRESSED"/>
    <property type="match status" value="1"/>
</dbReference>
<dbReference type="Pfam" id="PF12937">
    <property type="entry name" value="F-box-like"/>
    <property type="match status" value="1"/>
</dbReference>
<accession>A0A7C9DR16</accession>
<dbReference type="PANTHER" id="PTHR38926:SF58">
    <property type="entry name" value="F-BOX DOMAIN-CONTAINING PROTEIN"/>
    <property type="match status" value="1"/>
</dbReference>